<evidence type="ECO:0000313" key="2">
    <source>
        <dbReference type="EMBL" id="RAM38421.1"/>
    </source>
</evidence>
<comment type="caution">
    <text evidence="2">The sequence shown here is derived from an EMBL/GenBank/DDBJ whole genome shotgun (WGS) entry which is preliminary data.</text>
</comment>
<proteinExistence type="predicted"/>
<feature type="region of interest" description="Disordered" evidence="1">
    <location>
        <begin position="16"/>
        <end position="53"/>
    </location>
</feature>
<organism evidence="2 3">
    <name type="scientific">Arthrobacter globiformis</name>
    <dbReference type="NCBI Taxonomy" id="1665"/>
    <lineage>
        <taxon>Bacteria</taxon>
        <taxon>Bacillati</taxon>
        <taxon>Actinomycetota</taxon>
        <taxon>Actinomycetes</taxon>
        <taxon>Micrococcales</taxon>
        <taxon>Micrococcaceae</taxon>
        <taxon>Arthrobacter</taxon>
    </lineage>
</organism>
<sequence>MDNQDILQRIQALVDEEHQLRDPAASGPASGSGGGGSGEDASDGGAAERDERRARLRQVEEALDQCWDLLRQRRAKAKAGEDPNEVDARPVNEVEGYVQ</sequence>
<dbReference type="EMBL" id="QLNP01000062">
    <property type="protein sequence ID" value="RAM38421.1"/>
    <property type="molecule type" value="Genomic_DNA"/>
</dbReference>
<evidence type="ECO:0000313" key="3">
    <source>
        <dbReference type="Proteomes" id="UP000249166"/>
    </source>
</evidence>
<evidence type="ECO:0000256" key="1">
    <source>
        <dbReference type="SAM" id="MobiDB-lite"/>
    </source>
</evidence>
<dbReference type="Proteomes" id="UP000249166">
    <property type="component" value="Unassembled WGS sequence"/>
</dbReference>
<dbReference type="AlphaFoldDB" id="A0A328HJT5"/>
<dbReference type="RefSeq" id="WP_111902889.1">
    <property type="nucleotide sequence ID" value="NZ_QLNP01000062.1"/>
</dbReference>
<reference evidence="2 3" key="1">
    <citation type="submission" date="2018-04" db="EMBL/GenBank/DDBJ databases">
        <title>Bacteria isolated from cave deposits of Manipur.</title>
        <authorList>
            <person name="Sahoo D."/>
            <person name="Sarangthem I."/>
            <person name="Nandeibam J."/>
        </authorList>
    </citation>
    <scope>NUCLEOTIDE SEQUENCE [LARGE SCALE GENOMIC DNA]</scope>
    <source>
        <strain evidence="3">mrc11</strain>
    </source>
</reference>
<dbReference type="Pfam" id="PF10944">
    <property type="entry name" value="DUF2630"/>
    <property type="match status" value="1"/>
</dbReference>
<accession>A0A328HJT5</accession>
<protein>
    <submittedName>
        <fullName evidence="2">DUF2630 domain-containing protein</fullName>
    </submittedName>
</protein>
<dbReference type="InterPro" id="IPR020311">
    <property type="entry name" value="Uncharacterised_Rv0898c"/>
</dbReference>
<feature type="compositionally biased region" description="Basic and acidic residues" evidence="1">
    <location>
        <begin position="78"/>
        <end position="92"/>
    </location>
</feature>
<name>A0A328HJT5_ARTGO</name>
<dbReference type="OrthoDB" id="7376174at2"/>
<gene>
    <name evidence="2" type="ORF">DBZ45_05350</name>
</gene>
<feature type="region of interest" description="Disordered" evidence="1">
    <location>
        <begin position="74"/>
        <end position="99"/>
    </location>
</feature>